<dbReference type="Gene3D" id="2.40.10.500">
    <property type="match status" value="1"/>
</dbReference>
<name>A0A819M148_9BILA</name>
<dbReference type="PROSITE" id="PS51125">
    <property type="entry name" value="NHL"/>
    <property type="match status" value="3"/>
</dbReference>
<dbReference type="SUPFAM" id="SSF101898">
    <property type="entry name" value="NHL repeat"/>
    <property type="match status" value="2"/>
</dbReference>
<evidence type="ECO:0000313" key="3">
    <source>
        <dbReference type="EMBL" id="CAF3972133.1"/>
    </source>
</evidence>
<dbReference type="CDD" id="cd05819">
    <property type="entry name" value="NHL"/>
    <property type="match status" value="2"/>
</dbReference>
<evidence type="ECO:0000256" key="2">
    <source>
        <dbReference type="PROSITE-ProRule" id="PRU00504"/>
    </source>
</evidence>
<dbReference type="InterPro" id="IPR050952">
    <property type="entry name" value="TRIM-NHL_E3_ligases"/>
</dbReference>
<dbReference type="InterPro" id="IPR011042">
    <property type="entry name" value="6-blade_b-propeller_TolB-like"/>
</dbReference>
<accession>A0A819M148</accession>
<dbReference type="AlphaFoldDB" id="A0A819M148"/>
<sequence>MGSCNTKQQAVSDTSRTDNVRADVCPYAGRDAAANTDTVAATAAIGAAARSPGAAPIIARNNAILQAATAHLHGKCLSFNQPKLPRTPIWNSNGITVADQWIFDWTPCAIFVNTNNTIYVATKEENTIVMWQEDSVDSTKTIHGNFTEPNSLFVTSNGDIYIDDGWTNGRVQKWSAETNNFVTVMNVNSSCYGLFVDINDTLYCSMQYHHQVVKRSLNDSVIASNRVAAGTDIQGSAPNQLYVPRGIFVDVNLDLYVADFLNHRVQLFQPEKPNAITVVGSGSLNPTITLDRPNGIVLDAEKYLFVVEFGNGRIVGSSLNGFRCLVGCYGRGAKSNQLSSPFSLIFDRSGNIFVNDKGNIRIQKFFLMKDSFALSFNQPKFCSTAIRNSNGITFADQSIVGSMPSAIFVNTNNTIYVANRDNNTIVMWHEESLNAVMIIHGNFTESNSLFVTSNGDIYIDDGWTNGRVQKWSAETNNFVTVMNVNSSCFGLFVDINDTLYCSVQYHHQVVKRSLNDSVIASNRVTAGTGIAGSDSNQLDYPMGIFVDVNLDLYVADYGNNRVQLFQSRQSNGITVAGSTSLNPTITLNCPTGIILDAEKYLFVVDQENHRIVSSDVNGFRCLVGCYGNGAQLNQLDSPLSFSFDRFGNIFVSDSYNGRIQKFQYFEESCSKELKRKTIIEDEGENETLDGFQTEILNS</sequence>
<dbReference type="Pfam" id="PF01436">
    <property type="entry name" value="NHL"/>
    <property type="match status" value="1"/>
</dbReference>
<protein>
    <recommendedName>
        <fullName evidence="5">NHL repeat containing protein-like protein</fullName>
    </recommendedName>
</protein>
<organism evidence="3 4">
    <name type="scientific">Adineta steineri</name>
    <dbReference type="NCBI Taxonomy" id="433720"/>
    <lineage>
        <taxon>Eukaryota</taxon>
        <taxon>Metazoa</taxon>
        <taxon>Spiralia</taxon>
        <taxon>Gnathifera</taxon>
        <taxon>Rotifera</taxon>
        <taxon>Eurotatoria</taxon>
        <taxon>Bdelloidea</taxon>
        <taxon>Adinetida</taxon>
        <taxon>Adinetidae</taxon>
        <taxon>Adineta</taxon>
    </lineage>
</organism>
<evidence type="ECO:0000313" key="4">
    <source>
        <dbReference type="Proteomes" id="UP000663844"/>
    </source>
</evidence>
<dbReference type="GO" id="GO:0008270">
    <property type="term" value="F:zinc ion binding"/>
    <property type="evidence" value="ECO:0007669"/>
    <property type="project" value="UniProtKB-KW"/>
</dbReference>
<proteinExistence type="predicted"/>
<comment type="caution">
    <text evidence="3">The sequence shown here is derived from an EMBL/GenBank/DDBJ whole genome shotgun (WGS) entry which is preliminary data.</text>
</comment>
<dbReference type="PANTHER" id="PTHR24104:SF25">
    <property type="entry name" value="PROTEIN LIN-41"/>
    <property type="match status" value="1"/>
</dbReference>
<dbReference type="Proteomes" id="UP000663844">
    <property type="component" value="Unassembled WGS sequence"/>
</dbReference>
<dbReference type="InterPro" id="IPR001258">
    <property type="entry name" value="NHL_repeat"/>
</dbReference>
<dbReference type="Gene3D" id="2.120.10.30">
    <property type="entry name" value="TolB, C-terminal domain"/>
    <property type="match status" value="3"/>
</dbReference>
<feature type="repeat" description="NHL" evidence="2">
    <location>
        <begin position="235"/>
        <end position="271"/>
    </location>
</feature>
<keyword evidence="1" id="KW-0677">Repeat</keyword>
<dbReference type="EMBL" id="CAJOAZ010002939">
    <property type="protein sequence ID" value="CAF3972133.1"/>
    <property type="molecule type" value="Genomic_DNA"/>
</dbReference>
<dbReference type="PANTHER" id="PTHR24104">
    <property type="entry name" value="E3 UBIQUITIN-PROTEIN LIGASE NHLRC1-RELATED"/>
    <property type="match status" value="1"/>
</dbReference>
<reference evidence="3" key="1">
    <citation type="submission" date="2021-02" db="EMBL/GenBank/DDBJ databases">
        <authorList>
            <person name="Nowell W R."/>
        </authorList>
    </citation>
    <scope>NUCLEOTIDE SEQUENCE</scope>
</reference>
<evidence type="ECO:0008006" key="5">
    <source>
        <dbReference type="Google" id="ProtNLM"/>
    </source>
</evidence>
<evidence type="ECO:0000256" key="1">
    <source>
        <dbReference type="ARBA" id="ARBA00022737"/>
    </source>
</evidence>
<feature type="repeat" description="NHL" evidence="2">
    <location>
        <begin position="629"/>
        <end position="665"/>
    </location>
</feature>
<feature type="repeat" description="NHL" evidence="2">
    <location>
        <begin position="529"/>
        <end position="568"/>
    </location>
</feature>
<gene>
    <name evidence="3" type="ORF">OXD698_LOCUS27888</name>
</gene>